<dbReference type="Gene3D" id="3.20.20.450">
    <property type="entry name" value="EAL domain"/>
    <property type="match status" value="1"/>
</dbReference>
<dbReference type="SMART" id="SM00086">
    <property type="entry name" value="PAC"/>
    <property type="match status" value="2"/>
</dbReference>
<dbReference type="NCBIfam" id="TIGR00229">
    <property type="entry name" value="sensory_box"/>
    <property type="match status" value="2"/>
</dbReference>
<dbReference type="PANTHER" id="PTHR44757">
    <property type="entry name" value="DIGUANYLATE CYCLASE DGCP"/>
    <property type="match status" value="1"/>
</dbReference>
<name>A0ABV4TSH4_9GAMM</name>
<dbReference type="Gene3D" id="3.30.70.270">
    <property type="match status" value="1"/>
</dbReference>
<feature type="domain" description="PAC" evidence="4">
    <location>
        <begin position="720"/>
        <end position="772"/>
    </location>
</feature>
<feature type="transmembrane region" description="Helical" evidence="2">
    <location>
        <begin position="291"/>
        <end position="313"/>
    </location>
</feature>
<dbReference type="SUPFAM" id="SSF55073">
    <property type="entry name" value="Nucleotide cyclase"/>
    <property type="match status" value="1"/>
</dbReference>
<dbReference type="SUPFAM" id="SSF55781">
    <property type="entry name" value="GAF domain-like"/>
    <property type="match status" value="1"/>
</dbReference>
<dbReference type="NCBIfam" id="TIGR00254">
    <property type="entry name" value="GGDEF"/>
    <property type="match status" value="1"/>
</dbReference>
<comment type="caution">
    <text evidence="7">The sequence shown here is derived from an EMBL/GenBank/DDBJ whole genome shotgun (WGS) entry which is preliminary data.</text>
</comment>
<dbReference type="PROSITE" id="PS50887">
    <property type="entry name" value="GGDEF"/>
    <property type="match status" value="1"/>
</dbReference>
<dbReference type="SMART" id="SM00091">
    <property type="entry name" value="PAS"/>
    <property type="match status" value="2"/>
</dbReference>
<evidence type="ECO:0000259" key="6">
    <source>
        <dbReference type="PROSITE" id="PS50887"/>
    </source>
</evidence>
<dbReference type="InterPro" id="IPR000700">
    <property type="entry name" value="PAS-assoc_C"/>
</dbReference>
<keyword evidence="2" id="KW-0812">Transmembrane</keyword>
<feature type="domain" description="PAC" evidence="4">
    <location>
        <begin position="419"/>
        <end position="471"/>
    </location>
</feature>
<dbReference type="SMART" id="SM00267">
    <property type="entry name" value="GGDEF"/>
    <property type="match status" value="1"/>
</dbReference>
<dbReference type="SUPFAM" id="SSF55785">
    <property type="entry name" value="PYP-like sensor domain (PAS domain)"/>
    <property type="match status" value="2"/>
</dbReference>
<dbReference type="InterPro" id="IPR043128">
    <property type="entry name" value="Rev_trsase/Diguanyl_cyclase"/>
</dbReference>
<accession>A0ABV4TSH4</accession>
<feature type="domain" description="PAS" evidence="3">
    <location>
        <begin position="654"/>
        <end position="693"/>
    </location>
</feature>
<evidence type="ECO:0000256" key="2">
    <source>
        <dbReference type="SAM" id="Phobius"/>
    </source>
</evidence>
<dbReference type="InterPro" id="IPR035965">
    <property type="entry name" value="PAS-like_dom_sf"/>
</dbReference>
<organism evidence="7 8">
    <name type="scientific">Thiohalorhabdus methylotrophus</name>
    <dbReference type="NCBI Taxonomy" id="3242694"/>
    <lineage>
        <taxon>Bacteria</taxon>
        <taxon>Pseudomonadati</taxon>
        <taxon>Pseudomonadota</taxon>
        <taxon>Gammaproteobacteria</taxon>
        <taxon>Thiohalorhabdales</taxon>
        <taxon>Thiohalorhabdaceae</taxon>
        <taxon>Thiohalorhabdus</taxon>
    </lineage>
</organism>
<evidence type="ECO:0000256" key="1">
    <source>
        <dbReference type="SAM" id="Coils"/>
    </source>
</evidence>
<evidence type="ECO:0000259" key="4">
    <source>
        <dbReference type="PROSITE" id="PS50113"/>
    </source>
</evidence>
<keyword evidence="1" id="KW-0175">Coiled coil</keyword>
<protein>
    <submittedName>
        <fullName evidence="7">EAL domain-containing protein</fullName>
    </submittedName>
</protein>
<dbReference type="InterPro" id="IPR029016">
    <property type="entry name" value="GAF-like_dom_sf"/>
</dbReference>
<dbReference type="Pfam" id="PF12974">
    <property type="entry name" value="Phosphonate-bd"/>
    <property type="match status" value="1"/>
</dbReference>
<dbReference type="PROSITE" id="PS50883">
    <property type="entry name" value="EAL"/>
    <property type="match status" value="1"/>
</dbReference>
<dbReference type="InterPro" id="IPR003018">
    <property type="entry name" value="GAF"/>
</dbReference>
<dbReference type="Pfam" id="PF00990">
    <property type="entry name" value="GGDEF"/>
    <property type="match status" value="1"/>
</dbReference>
<keyword evidence="2" id="KW-0472">Membrane</keyword>
<dbReference type="Pfam" id="PF00989">
    <property type="entry name" value="PAS"/>
    <property type="match status" value="1"/>
</dbReference>
<dbReference type="Proteomes" id="UP001575181">
    <property type="component" value="Unassembled WGS sequence"/>
</dbReference>
<dbReference type="PROSITE" id="PS50112">
    <property type="entry name" value="PAS"/>
    <property type="match status" value="2"/>
</dbReference>
<dbReference type="RefSeq" id="WP_373655011.1">
    <property type="nucleotide sequence ID" value="NZ_JBGUAW010000003.1"/>
</dbReference>
<evidence type="ECO:0000313" key="7">
    <source>
        <dbReference type="EMBL" id="MFA9460227.1"/>
    </source>
</evidence>
<evidence type="ECO:0000259" key="5">
    <source>
        <dbReference type="PROSITE" id="PS50883"/>
    </source>
</evidence>
<dbReference type="EMBL" id="JBGUAW010000003">
    <property type="protein sequence ID" value="MFA9460227.1"/>
    <property type="molecule type" value="Genomic_DNA"/>
</dbReference>
<evidence type="ECO:0000313" key="8">
    <source>
        <dbReference type="Proteomes" id="UP001575181"/>
    </source>
</evidence>
<keyword evidence="2" id="KW-1133">Transmembrane helix</keyword>
<dbReference type="Pfam" id="PF00563">
    <property type="entry name" value="EAL"/>
    <property type="match status" value="1"/>
</dbReference>
<feature type="domain" description="PAS" evidence="3">
    <location>
        <begin position="347"/>
        <end position="417"/>
    </location>
</feature>
<dbReference type="InterPro" id="IPR029787">
    <property type="entry name" value="Nucleotide_cyclase"/>
</dbReference>
<dbReference type="InterPro" id="IPR035919">
    <property type="entry name" value="EAL_sf"/>
</dbReference>
<dbReference type="CDD" id="cd01948">
    <property type="entry name" value="EAL"/>
    <property type="match status" value="1"/>
</dbReference>
<gene>
    <name evidence="7" type="ORF">ACERLL_05245</name>
</gene>
<dbReference type="InterPro" id="IPR013767">
    <property type="entry name" value="PAS_fold"/>
</dbReference>
<evidence type="ECO:0000259" key="3">
    <source>
        <dbReference type="PROSITE" id="PS50112"/>
    </source>
</evidence>
<dbReference type="InterPro" id="IPR052155">
    <property type="entry name" value="Biofilm_reg_signaling"/>
</dbReference>
<reference evidence="7 8" key="1">
    <citation type="submission" date="2024-08" db="EMBL/GenBank/DDBJ databases">
        <title>Whole-genome sequencing of halo(alkali)philic microorganisms from hypersaline lakes.</title>
        <authorList>
            <person name="Sorokin D.Y."/>
            <person name="Merkel A.Y."/>
            <person name="Messina E."/>
            <person name="Yakimov M."/>
        </authorList>
    </citation>
    <scope>NUCLEOTIDE SEQUENCE [LARGE SCALE GENOMIC DNA]</scope>
    <source>
        <strain evidence="7 8">Cl-TMA</strain>
    </source>
</reference>
<feature type="domain" description="GGDEF" evidence="6">
    <location>
        <begin position="804"/>
        <end position="937"/>
    </location>
</feature>
<dbReference type="Gene3D" id="3.30.450.40">
    <property type="match status" value="1"/>
</dbReference>
<dbReference type="InterPro" id="IPR000160">
    <property type="entry name" value="GGDEF_dom"/>
</dbReference>
<feature type="domain" description="EAL" evidence="5">
    <location>
        <begin position="946"/>
        <end position="1200"/>
    </location>
</feature>
<dbReference type="SUPFAM" id="SSF53850">
    <property type="entry name" value="Periplasmic binding protein-like II"/>
    <property type="match status" value="1"/>
</dbReference>
<dbReference type="InterPro" id="IPR000014">
    <property type="entry name" value="PAS"/>
</dbReference>
<dbReference type="SMART" id="SM00052">
    <property type="entry name" value="EAL"/>
    <property type="match status" value="1"/>
</dbReference>
<dbReference type="Gene3D" id="3.40.190.10">
    <property type="entry name" value="Periplasmic binding protein-like II"/>
    <property type="match status" value="2"/>
</dbReference>
<dbReference type="PROSITE" id="PS50113">
    <property type="entry name" value="PAC"/>
    <property type="match status" value="2"/>
</dbReference>
<proteinExistence type="predicted"/>
<dbReference type="CDD" id="cd01949">
    <property type="entry name" value="GGDEF"/>
    <property type="match status" value="1"/>
</dbReference>
<dbReference type="Pfam" id="PF13426">
    <property type="entry name" value="PAS_9"/>
    <property type="match status" value="1"/>
</dbReference>
<feature type="coiled-coil region" evidence="1">
    <location>
        <begin position="312"/>
        <end position="350"/>
    </location>
</feature>
<dbReference type="SUPFAM" id="SSF141868">
    <property type="entry name" value="EAL domain-like"/>
    <property type="match status" value="1"/>
</dbReference>
<keyword evidence="8" id="KW-1185">Reference proteome</keyword>
<dbReference type="InterPro" id="IPR001633">
    <property type="entry name" value="EAL_dom"/>
</dbReference>
<sequence>MPEPGEAVHRIGVLKKWVGQRAADRWAPTAGYLSRTIPGHRFEVVTLGFDAVAGAVANQRVDFLLANPAIYVDMAERFGASRLVTLRNRAGDKELTRFGGVVFTRADNDSVRDLADLRERTFMAVEPGSLGGYRMAQRLLEAQGVSTERLKLSFGGAQDAVVEAVAAGWVAAGTVRTGTLERMAAEGRIDLDRLRVLHPRSVPGFPLRVSTRLYPEWPFARLAHTESSLARQVAVALLEMPVGSPAAASARSQGWTVPAGYGPVHDLMAELRIGPYERPGPFGVTDVLRKYWYWVAAGAAVVGVLVLVTMGMLRLNRRIQASRRELEEARDRLEERVAERSERLAASERKYREIINGTREGFWLLDAELSIREVNRALCRMLGYAPEELVGCTPFDFVAPETRRILEVESERIQEVSGQSYELTLLTRRGRRVAVLVQATPFREEQDGDPYIGAFLTDLTAFKQVEASLQQANRILQALSRSNRTLLYAENEQDLFEEICRTAVDAAGYPLAWIGLAEGGGREALRGMARAGESPGILDRLGKAVGDPGECPALTALQRGEAVLFQDLPNHPHAPAWAAEAGADGLGALVALPFSGEGFEGALVIFAHEPFSFDREEIRLLSELASDLAMGVGQRRIRTERERHLQRLRQSAVVFDSSGEGVIIADPNERIVAVNRAFTVITGYTEEEVLGHTPRLLSSGTQGPEFYQNLWRKLRDEDAWQGEIWNRRKTGEVYPEHLTITAVRDEAGTLTNYVAVFADITEMKRSREELDFLANHDPLTELPNRRLFHERLGHALDQRDPDGECLAVLMLDLDDFKSVNDSLGHPVGDELLVEAAKRLGGVLHREDTLARIGGDEFLVLLEYISGPLRAERVAQDLLDAFEEPMHLEGREVSLSASIGISLYPQDGADGATLIKNADAALFRAKELGRNQCRFYTRELTATATERLSLARELETAIENDELELHYQPKVELHSGRICGAEALLRWRHPERGLVSPGRFIPLAEETGLVLPMGDWVLEQACAQQRRWRDAGIHLERLAVNLSTVQLQRRDIPGLLQRISADFGCPFDCLELEVTEASLMEDTDEAARILAELGDMGIQLALDDFGTGYSSLGYLKNLPLDTLKIDKSFVCDIPGDLSDMALVRTILAMGKSLGMRVVAEGVESEEQAELLRREGCEVGQGFLYAPALPGEELAELLRAPEGAFSRPVPHS</sequence>
<dbReference type="InterPro" id="IPR001610">
    <property type="entry name" value="PAC"/>
</dbReference>
<dbReference type="PANTHER" id="PTHR44757:SF2">
    <property type="entry name" value="BIOFILM ARCHITECTURE MAINTENANCE PROTEIN MBAA"/>
    <property type="match status" value="1"/>
</dbReference>
<dbReference type="Pfam" id="PF13185">
    <property type="entry name" value="GAF_2"/>
    <property type="match status" value="1"/>
</dbReference>
<dbReference type="Gene3D" id="3.30.450.20">
    <property type="entry name" value="PAS domain"/>
    <property type="match status" value="2"/>
</dbReference>
<dbReference type="CDD" id="cd00130">
    <property type="entry name" value="PAS"/>
    <property type="match status" value="2"/>
</dbReference>